<dbReference type="Gene3D" id="1.25.40.20">
    <property type="entry name" value="Ankyrin repeat-containing domain"/>
    <property type="match status" value="1"/>
</dbReference>
<protein>
    <submittedName>
        <fullName evidence="1">Ankyrin repeat-containing domain, PGG domain protein</fullName>
    </submittedName>
</protein>
<dbReference type="STRING" id="35608.A0A2U1QEY0"/>
<dbReference type="PANTHER" id="PTHR24177">
    <property type="entry name" value="CASKIN"/>
    <property type="match status" value="1"/>
</dbReference>
<dbReference type="PANTHER" id="PTHR24177:SF472">
    <property type="entry name" value="PGG DOMAIN-CONTAINING PROTEIN"/>
    <property type="match status" value="1"/>
</dbReference>
<dbReference type="GO" id="GO:0016020">
    <property type="term" value="C:membrane"/>
    <property type="evidence" value="ECO:0007669"/>
    <property type="project" value="TreeGrafter"/>
</dbReference>
<dbReference type="InterPro" id="IPR036770">
    <property type="entry name" value="Ankyrin_rpt-contain_sf"/>
</dbReference>
<proteinExistence type="predicted"/>
<dbReference type="Proteomes" id="UP000245207">
    <property type="component" value="Unassembled WGS sequence"/>
</dbReference>
<dbReference type="SMART" id="SM00248">
    <property type="entry name" value="ANK"/>
    <property type="match status" value="6"/>
</dbReference>
<dbReference type="Pfam" id="PF12796">
    <property type="entry name" value="Ank_2"/>
    <property type="match status" value="1"/>
</dbReference>
<reference evidence="1 2" key="1">
    <citation type="journal article" date="2018" name="Mol. Plant">
        <title>The genome of Artemisia annua provides insight into the evolution of Asteraceae family and artemisinin biosynthesis.</title>
        <authorList>
            <person name="Shen Q."/>
            <person name="Zhang L."/>
            <person name="Liao Z."/>
            <person name="Wang S."/>
            <person name="Yan T."/>
            <person name="Shi P."/>
            <person name="Liu M."/>
            <person name="Fu X."/>
            <person name="Pan Q."/>
            <person name="Wang Y."/>
            <person name="Lv Z."/>
            <person name="Lu X."/>
            <person name="Zhang F."/>
            <person name="Jiang W."/>
            <person name="Ma Y."/>
            <person name="Chen M."/>
            <person name="Hao X."/>
            <person name="Li L."/>
            <person name="Tang Y."/>
            <person name="Lv G."/>
            <person name="Zhou Y."/>
            <person name="Sun X."/>
            <person name="Brodelius P.E."/>
            <person name="Rose J.K.C."/>
            <person name="Tang K."/>
        </authorList>
    </citation>
    <scope>NUCLEOTIDE SEQUENCE [LARGE SCALE GENOMIC DNA]</scope>
    <source>
        <strain evidence="2">cv. Huhao1</strain>
        <tissue evidence="1">Leaf</tissue>
    </source>
</reference>
<keyword evidence="2" id="KW-1185">Reference proteome</keyword>
<comment type="caution">
    <text evidence="1">The sequence shown here is derived from an EMBL/GenBank/DDBJ whole genome shotgun (WGS) entry which is preliminary data.</text>
</comment>
<sequence length="552" mass="62841">MLHPEERRTKVTFQKLNIPNDKRYQTHSPLEDTKDVTDFSPASGDLINSNVCQEHVSVSVWMASVIRMDSSEIDKYDADCVNLADLKERRKYLRIYLPLYEASIRCDWKAAEAILDKNPDLVRCRISENGETALHIAASAKAPKKKVDEFVRNLVGKMEKEDLELVNNNHSTALYLAAAAGNIETVKIMMEAHPTLDMICGGGGDMMPLYAAVLFGHKDVAEYLYENSLFNVWTHDDRSSLVEKCVESDMFDIAIKIVKRYPYLGENILGLLARKTESFHEKKSSNTESDKAFHENKSSDTESNIIRRTIKSDDPIDALPLLKILCEDIVRLPKDVMDGILIGPRDSIKSGFGRIVQTIQLKQLIVSHLDNLGEKTQTIMEGREKVSKLKDLVSKYVVDMHSETQSLIKKENTTDECQALELQKLISEFIVKLHHETKKMLANPDVNDEDKARRLQNLISNHIKKIRAETEIKMHAETHSSRVMFIAAEVGNTNFLLELIRRRPDLIWQVDDNGLSIFHVAVKHRHEGIYNLLYEIGSMKDMVFPKPNSVSL</sequence>
<dbReference type="EMBL" id="PKPP01000171">
    <property type="protein sequence ID" value="PWA96566.1"/>
    <property type="molecule type" value="Genomic_DNA"/>
</dbReference>
<gene>
    <name evidence="1" type="ORF">CTI12_AA038970</name>
</gene>
<organism evidence="1 2">
    <name type="scientific">Artemisia annua</name>
    <name type="common">Sweet wormwood</name>
    <dbReference type="NCBI Taxonomy" id="35608"/>
    <lineage>
        <taxon>Eukaryota</taxon>
        <taxon>Viridiplantae</taxon>
        <taxon>Streptophyta</taxon>
        <taxon>Embryophyta</taxon>
        <taxon>Tracheophyta</taxon>
        <taxon>Spermatophyta</taxon>
        <taxon>Magnoliopsida</taxon>
        <taxon>eudicotyledons</taxon>
        <taxon>Gunneridae</taxon>
        <taxon>Pentapetalae</taxon>
        <taxon>asterids</taxon>
        <taxon>campanulids</taxon>
        <taxon>Asterales</taxon>
        <taxon>Asteraceae</taxon>
        <taxon>Asteroideae</taxon>
        <taxon>Anthemideae</taxon>
        <taxon>Artemisiinae</taxon>
        <taxon>Artemisia</taxon>
    </lineage>
</organism>
<dbReference type="SUPFAM" id="SSF48403">
    <property type="entry name" value="Ankyrin repeat"/>
    <property type="match status" value="1"/>
</dbReference>
<dbReference type="OrthoDB" id="1921232at2759"/>
<evidence type="ECO:0000313" key="1">
    <source>
        <dbReference type="EMBL" id="PWA96566.1"/>
    </source>
</evidence>
<dbReference type="InterPro" id="IPR002110">
    <property type="entry name" value="Ankyrin_rpt"/>
</dbReference>
<accession>A0A2U1QEY0</accession>
<evidence type="ECO:0000313" key="2">
    <source>
        <dbReference type="Proteomes" id="UP000245207"/>
    </source>
</evidence>
<dbReference type="AlphaFoldDB" id="A0A2U1QEY0"/>
<name>A0A2U1QEY0_ARTAN</name>